<dbReference type="Gene3D" id="3.10.490.10">
    <property type="entry name" value="Gamma-glutamyl cyclotransferase-like"/>
    <property type="match status" value="1"/>
</dbReference>
<dbReference type="SUPFAM" id="SSF110857">
    <property type="entry name" value="Gamma-glutamyl cyclotransferase-like"/>
    <property type="match status" value="1"/>
</dbReference>
<sequence>MGRRGHTGGPFRTGGAYPVPALQSATAGDWSRVYGELLTFNDPESRLPAIERLEGFRPGGSSLYRRVLVPVCITGMVQPAWRYIGDSCLQPDLRL</sequence>
<accession>A0A653A1F7</accession>
<dbReference type="InterPro" id="IPR036568">
    <property type="entry name" value="GGCT-like_sf"/>
</dbReference>
<dbReference type="EMBL" id="UPXX01000010">
    <property type="protein sequence ID" value="VBB41845.1"/>
    <property type="molecule type" value="Genomic_DNA"/>
</dbReference>
<evidence type="ECO:0000313" key="1">
    <source>
        <dbReference type="EMBL" id="VBB41845.1"/>
    </source>
</evidence>
<proteinExistence type="predicted"/>
<protein>
    <submittedName>
        <fullName evidence="1">Uncharacterized protein</fullName>
    </submittedName>
</protein>
<gene>
    <name evidence="1" type="ORF">TRIP_B180040</name>
</gene>
<name>A0A653A1F7_UNCDX</name>
<reference evidence="1" key="1">
    <citation type="submission" date="2018-07" db="EMBL/GenBank/DDBJ databases">
        <authorList>
            <consortium name="Genoscope - CEA"/>
            <person name="William W."/>
        </authorList>
    </citation>
    <scope>NUCLEOTIDE SEQUENCE</scope>
    <source>
        <strain evidence="1">IK1</strain>
    </source>
</reference>
<organism evidence="1">
    <name type="scientific">Uncultured Desulfatiglans sp</name>
    <dbReference type="NCBI Taxonomy" id="1748965"/>
    <lineage>
        <taxon>Bacteria</taxon>
        <taxon>Pseudomonadati</taxon>
        <taxon>Thermodesulfobacteriota</taxon>
        <taxon>Desulfobacteria</taxon>
        <taxon>Desulfatiglandales</taxon>
        <taxon>Desulfatiglandaceae</taxon>
        <taxon>Desulfatiglans</taxon>
        <taxon>environmental samples</taxon>
    </lineage>
</organism>
<dbReference type="AlphaFoldDB" id="A0A653A1F7"/>